<accession>A0AA37BU41</accession>
<comment type="caution">
    <text evidence="2">The sequence shown here is derived from an EMBL/GenBank/DDBJ whole genome shotgun (WGS) entry which is preliminary data.</text>
</comment>
<dbReference type="Proteomes" id="UP001051844">
    <property type="component" value="Unassembled WGS sequence"/>
</dbReference>
<evidence type="ECO:0000256" key="1">
    <source>
        <dbReference type="SAM" id="MobiDB-lite"/>
    </source>
</evidence>
<organism evidence="2 3">
    <name type="scientific">Streptomyces albidoflavus</name>
    <dbReference type="NCBI Taxonomy" id="1886"/>
    <lineage>
        <taxon>Bacteria</taxon>
        <taxon>Bacillati</taxon>
        <taxon>Actinomycetota</taxon>
        <taxon>Actinomycetes</taxon>
        <taxon>Kitasatosporales</taxon>
        <taxon>Streptomycetaceae</taxon>
        <taxon>Streptomyces</taxon>
        <taxon>Streptomyces albidoflavus group</taxon>
    </lineage>
</organism>
<dbReference type="AlphaFoldDB" id="A0AA37BU41"/>
<feature type="region of interest" description="Disordered" evidence="1">
    <location>
        <begin position="29"/>
        <end position="56"/>
    </location>
</feature>
<name>A0AA37BU41_9ACTN</name>
<dbReference type="EMBL" id="BNDZ01000003">
    <property type="protein sequence ID" value="GHI44857.1"/>
    <property type="molecule type" value="Genomic_DNA"/>
</dbReference>
<proteinExistence type="predicted"/>
<evidence type="ECO:0000313" key="3">
    <source>
        <dbReference type="Proteomes" id="UP001051844"/>
    </source>
</evidence>
<gene>
    <name evidence="2" type="ORF">ScoT_10310</name>
</gene>
<reference evidence="2" key="1">
    <citation type="submission" date="2022-09" db="EMBL/GenBank/DDBJ databases">
        <title>Whole genome shotgun sequence of Streptomyces albidoflavus NBRC 12854.</title>
        <authorList>
            <person name="Komaki H."/>
            <person name="Tamura T."/>
        </authorList>
    </citation>
    <scope>NUCLEOTIDE SEQUENCE</scope>
    <source>
        <strain evidence="2">NBRC 12854</strain>
    </source>
</reference>
<evidence type="ECO:0000313" key="2">
    <source>
        <dbReference type="EMBL" id="GHI44857.1"/>
    </source>
</evidence>
<sequence length="77" mass="8176">MDQSTAVISPRFGTPGQWRARMREAFGSTSACQASVPPSADCTPRSRPPYPEQRDPINGAARLEAVARRSGAGAEMG</sequence>
<protein>
    <submittedName>
        <fullName evidence="2">Uncharacterized protein</fullName>
    </submittedName>
</protein>